<keyword evidence="1" id="KW-0812">Transmembrane</keyword>
<reference evidence="2 3" key="1">
    <citation type="submission" date="2019-04" db="EMBL/GenBank/DDBJ databases">
        <authorList>
            <consortium name="DOE Joint Genome Institute"/>
            <person name="Mondo S."/>
            <person name="Kjaerbolling I."/>
            <person name="Vesth T."/>
            <person name="Frisvad J.C."/>
            <person name="Nybo J.L."/>
            <person name="Theobald S."/>
            <person name="Kildgaard S."/>
            <person name="Isbrandt T."/>
            <person name="Kuo A."/>
            <person name="Sato A."/>
            <person name="Lyhne E.K."/>
            <person name="Kogle M.E."/>
            <person name="Wiebenga A."/>
            <person name="Kun R.S."/>
            <person name="Lubbers R.J."/>
            <person name="Makela M.R."/>
            <person name="Barry K."/>
            <person name="Chovatia M."/>
            <person name="Clum A."/>
            <person name="Daum C."/>
            <person name="Haridas S."/>
            <person name="He G."/>
            <person name="LaButti K."/>
            <person name="Lipzen A."/>
            <person name="Riley R."/>
            <person name="Salamov A."/>
            <person name="Simmons B.A."/>
            <person name="Magnuson J.K."/>
            <person name="Henrissat B."/>
            <person name="Mortensen U.H."/>
            <person name="Larsen T.O."/>
            <person name="Devries R.P."/>
            <person name="Grigoriev I.V."/>
            <person name="Machida M."/>
            <person name="Baker S.E."/>
            <person name="Andersen M.R."/>
            <person name="Cantor M.N."/>
            <person name="Hua S.X."/>
        </authorList>
    </citation>
    <scope>NUCLEOTIDE SEQUENCE [LARGE SCALE GENOMIC DNA]</scope>
    <source>
        <strain evidence="2 3">CBS 117616</strain>
    </source>
</reference>
<organism evidence="2 3">
    <name type="scientific">Aspergillus pseudocaelatus</name>
    <dbReference type="NCBI Taxonomy" id="1825620"/>
    <lineage>
        <taxon>Eukaryota</taxon>
        <taxon>Fungi</taxon>
        <taxon>Dikarya</taxon>
        <taxon>Ascomycota</taxon>
        <taxon>Pezizomycotina</taxon>
        <taxon>Eurotiomycetes</taxon>
        <taxon>Eurotiomycetidae</taxon>
        <taxon>Eurotiales</taxon>
        <taxon>Aspergillaceae</taxon>
        <taxon>Aspergillus</taxon>
        <taxon>Aspergillus subgen. Circumdati</taxon>
    </lineage>
</organism>
<protein>
    <submittedName>
        <fullName evidence="2">Uncharacterized protein</fullName>
    </submittedName>
</protein>
<sequence>MSFDGREFPRISTPDFPRLPRLILVIPQHLASFDFSPDTPPLRCLSVPYQYWVRMLVPPGRIGRARLALNVARGLQLSRLCPVVLIRISFFLWLFCLVVLSINRLMTRTTIYT</sequence>
<accession>A0ABQ6W854</accession>
<dbReference type="EMBL" id="ML735810">
    <property type="protein sequence ID" value="KAE8413308.1"/>
    <property type="molecule type" value="Genomic_DNA"/>
</dbReference>
<evidence type="ECO:0000313" key="3">
    <source>
        <dbReference type="Proteomes" id="UP000325395"/>
    </source>
</evidence>
<gene>
    <name evidence="2" type="ORF">BDV36DRAFT_38010</name>
</gene>
<evidence type="ECO:0000313" key="2">
    <source>
        <dbReference type="EMBL" id="KAE8413308.1"/>
    </source>
</evidence>
<dbReference type="Proteomes" id="UP000325395">
    <property type="component" value="Unassembled WGS sequence"/>
</dbReference>
<keyword evidence="3" id="KW-1185">Reference proteome</keyword>
<name>A0ABQ6W854_9EURO</name>
<keyword evidence="1" id="KW-0472">Membrane</keyword>
<keyword evidence="1" id="KW-1133">Transmembrane helix</keyword>
<feature type="transmembrane region" description="Helical" evidence="1">
    <location>
        <begin position="84"/>
        <end position="102"/>
    </location>
</feature>
<evidence type="ECO:0000256" key="1">
    <source>
        <dbReference type="SAM" id="Phobius"/>
    </source>
</evidence>
<proteinExistence type="predicted"/>